<dbReference type="Proteomes" id="UP001150538">
    <property type="component" value="Unassembled WGS sequence"/>
</dbReference>
<organism evidence="11 12">
    <name type="scientific">Mycoemilia scoparia</name>
    <dbReference type="NCBI Taxonomy" id="417184"/>
    <lineage>
        <taxon>Eukaryota</taxon>
        <taxon>Fungi</taxon>
        <taxon>Fungi incertae sedis</taxon>
        <taxon>Zoopagomycota</taxon>
        <taxon>Kickxellomycotina</taxon>
        <taxon>Kickxellomycetes</taxon>
        <taxon>Kickxellales</taxon>
        <taxon>Kickxellaceae</taxon>
        <taxon>Mycoemilia</taxon>
    </lineage>
</organism>
<dbReference type="PROSITE" id="PS00902">
    <property type="entry name" value="GLUTAMATE_5_KINASE"/>
    <property type="match status" value="1"/>
</dbReference>
<feature type="domain" description="Aspartate/glutamate/uridylate kinase" evidence="9">
    <location>
        <begin position="71"/>
        <end position="302"/>
    </location>
</feature>
<dbReference type="GO" id="GO:0004349">
    <property type="term" value="F:glutamate 5-kinase activity"/>
    <property type="evidence" value="ECO:0007669"/>
    <property type="project" value="UniProtKB-EC"/>
</dbReference>
<accession>A0A9W8DK24</accession>
<dbReference type="FunFam" id="3.40.1160.10:FF:000018">
    <property type="entry name" value="Glutamate 5-kinase"/>
    <property type="match status" value="1"/>
</dbReference>
<comment type="caution">
    <text evidence="11">The sequence shown here is derived from an EMBL/GenBank/DDBJ whole genome shotgun (WGS) entry which is preliminary data.</text>
</comment>
<evidence type="ECO:0000313" key="12">
    <source>
        <dbReference type="Proteomes" id="UP001150538"/>
    </source>
</evidence>
<evidence type="ECO:0000256" key="7">
    <source>
        <dbReference type="ARBA" id="ARBA00022840"/>
    </source>
</evidence>
<dbReference type="GO" id="GO:0005829">
    <property type="term" value="C:cytosol"/>
    <property type="evidence" value="ECO:0007669"/>
    <property type="project" value="TreeGrafter"/>
</dbReference>
<dbReference type="NCBIfam" id="TIGR01027">
    <property type="entry name" value="proB"/>
    <property type="match status" value="1"/>
</dbReference>
<dbReference type="GO" id="GO:0003723">
    <property type="term" value="F:RNA binding"/>
    <property type="evidence" value="ECO:0007669"/>
    <property type="project" value="InterPro"/>
</dbReference>
<keyword evidence="3" id="KW-0641">Proline biosynthesis</keyword>
<dbReference type="HAMAP" id="MF_00456">
    <property type="entry name" value="ProB"/>
    <property type="match status" value="1"/>
</dbReference>
<evidence type="ECO:0000256" key="8">
    <source>
        <dbReference type="SAM" id="MobiDB-lite"/>
    </source>
</evidence>
<dbReference type="Pfam" id="PF01472">
    <property type="entry name" value="PUA"/>
    <property type="match status" value="1"/>
</dbReference>
<dbReference type="Gene3D" id="2.30.130.10">
    <property type="entry name" value="PUA domain"/>
    <property type="match status" value="1"/>
</dbReference>
<dbReference type="SUPFAM" id="SSF53633">
    <property type="entry name" value="Carbamate kinase-like"/>
    <property type="match status" value="1"/>
</dbReference>
<feature type="compositionally biased region" description="Polar residues" evidence="8">
    <location>
        <begin position="52"/>
        <end position="64"/>
    </location>
</feature>
<name>A0A9W8DK24_9FUNG</name>
<evidence type="ECO:0000313" key="11">
    <source>
        <dbReference type="EMBL" id="KAJ1911457.1"/>
    </source>
</evidence>
<keyword evidence="7" id="KW-0067">ATP-binding</keyword>
<dbReference type="Gene3D" id="3.40.1160.10">
    <property type="entry name" value="Acetylglutamate kinase-like"/>
    <property type="match status" value="1"/>
</dbReference>
<feature type="domain" description="PUA" evidence="10">
    <location>
        <begin position="375"/>
        <end position="417"/>
    </location>
</feature>
<dbReference type="InterPro" id="IPR036974">
    <property type="entry name" value="PUA_sf"/>
</dbReference>
<dbReference type="Pfam" id="PF00696">
    <property type="entry name" value="AA_kinase"/>
    <property type="match status" value="1"/>
</dbReference>
<evidence type="ECO:0000256" key="3">
    <source>
        <dbReference type="ARBA" id="ARBA00022650"/>
    </source>
</evidence>
<sequence>MSSISSYSSSSTIASVSNDNIVDTVSNHHLSTSQKKQVHFKSSTAPPCGGSETATKVNPSNHISSNKPTRTIVLKIGTSSICDAKTHLPLLGNLSRIVETIIQLKQKCGYRVVLVSSGAVGAGLQKLGLSSRPSEKSAIQACAAVGQGFLMSLWSDLFGQLGQPVAQVLITRNDLSQSAHYINASSTFQALLEMGVVPIVNENDAVSQGEIKFGDNDTLSAITAGIVHADYLFLLTDVDCLYTDNPSRNPNAKPIKVVKSISDLRRIVDVSSSGSSVGTGGMETKLIAAELATSAGVTTIITSSTNPEKIVDIVAQFSNPKDSNGGINDEMDHIEQEKLQQKTSNSQVLCTIFLPNEYPMIDRKWWILHGMRCAGTIYIDAGAVVALSKYKKSLFAAGIKKVVGEFTANQSVRVVYEVEKHDQIDLPLINNGGHHSGGSGLVYIRGRDSFNCEKQVIEVGHGLVNYTSAEINRIKGHYSSEFEDILGYCNFEDVIGRGNMVSTISDEDINDIFVTRVSQNKIRAEQRVPVSVVSY</sequence>
<reference evidence="11" key="1">
    <citation type="submission" date="2022-07" db="EMBL/GenBank/DDBJ databases">
        <title>Phylogenomic reconstructions and comparative analyses of Kickxellomycotina fungi.</title>
        <authorList>
            <person name="Reynolds N.K."/>
            <person name="Stajich J.E."/>
            <person name="Barry K."/>
            <person name="Grigoriev I.V."/>
            <person name="Crous P."/>
            <person name="Smith M.E."/>
        </authorList>
    </citation>
    <scope>NUCLEOTIDE SEQUENCE</scope>
    <source>
        <strain evidence="11">NBRC 100468</strain>
    </source>
</reference>
<dbReference type="EMBL" id="JANBPU010000447">
    <property type="protein sequence ID" value="KAJ1911457.1"/>
    <property type="molecule type" value="Genomic_DNA"/>
</dbReference>
<evidence type="ECO:0000259" key="10">
    <source>
        <dbReference type="Pfam" id="PF01472"/>
    </source>
</evidence>
<dbReference type="InterPro" id="IPR015947">
    <property type="entry name" value="PUA-like_sf"/>
</dbReference>
<feature type="region of interest" description="Disordered" evidence="8">
    <location>
        <begin position="32"/>
        <end position="64"/>
    </location>
</feature>
<dbReference type="EC" id="2.7.2.11" evidence="11"/>
<dbReference type="InterPro" id="IPR036393">
    <property type="entry name" value="AceGlu_kinase-like_sf"/>
</dbReference>
<keyword evidence="12" id="KW-1185">Reference proteome</keyword>
<dbReference type="InterPro" id="IPR002478">
    <property type="entry name" value="PUA"/>
</dbReference>
<evidence type="ECO:0000256" key="1">
    <source>
        <dbReference type="ARBA" id="ARBA00022490"/>
    </source>
</evidence>
<dbReference type="PANTHER" id="PTHR43654:SF3">
    <property type="entry name" value="GLUTAMATE 5-KINASE"/>
    <property type="match status" value="1"/>
</dbReference>
<evidence type="ECO:0000256" key="2">
    <source>
        <dbReference type="ARBA" id="ARBA00022605"/>
    </source>
</evidence>
<gene>
    <name evidence="11" type="primary">PRO1_2</name>
    <name evidence="11" type="ORF">H4219_005934</name>
</gene>
<keyword evidence="4 11" id="KW-0808">Transferase</keyword>
<dbReference type="InterPro" id="IPR041739">
    <property type="entry name" value="G5K_ProB"/>
</dbReference>
<dbReference type="InterPro" id="IPR001057">
    <property type="entry name" value="Glu/AcGlu_kinase"/>
</dbReference>
<dbReference type="PROSITE" id="PS50890">
    <property type="entry name" value="PUA"/>
    <property type="match status" value="1"/>
</dbReference>
<dbReference type="InterPro" id="IPR005715">
    <property type="entry name" value="Glu_5kinase/COase_Synthase"/>
</dbReference>
<dbReference type="AlphaFoldDB" id="A0A9W8DK24"/>
<keyword evidence="6" id="KW-0418">Kinase</keyword>
<dbReference type="PANTHER" id="PTHR43654">
    <property type="entry name" value="GLUTAMATE 5-KINASE"/>
    <property type="match status" value="1"/>
</dbReference>
<evidence type="ECO:0000259" key="9">
    <source>
        <dbReference type="Pfam" id="PF00696"/>
    </source>
</evidence>
<dbReference type="GO" id="GO:1901607">
    <property type="term" value="P:alpha-amino acid biosynthetic process"/>
    <property type="evidence" value="ECO:0007669"/>
    <property type="project" value="UniProtKB-ARBA"/>
</dbReference>
<dbReference type="SUPFAM" id="SSF88697">
    <property type="entry name" value="PUA domain-like"/>
    <property type="match status" value="1"/>
</dbReference>
<protein>
    <submittedName>
        <fullName evidence="11">Glutamate 5-kinase</fullName>
        <ecNumber evidence="11">2.7.2.11</ecNumber>
    </submittedName>
</protein>
<dbReference type="InterPro" id="IPR001048">
    <property type="entry name" value="Asp/Glu/Uridylate_kinase"/>
</dbReference>
<proteinExistence type="inferred from homology"/>
<keyword evidence="1" id="KW-0963">Cytoplasm</keyword>
<evidence type="ECO:0000256" key="4">
    <source>
        <dbReference type="ARBA" id="ARBA00022679"/>
    </source>
</evidence>
<feature type="compositionally biased region" description="Polar residues" evidence="8">
    <location>
        <begin position="32"/>
        <end position="45"/>
    </location>
</feature>
<keyword evidence="2" id="KW-0028">Amino-acid biosynthesis</keyword>
<keyword evidence="5" id="KW-0547">Nucleotide-binding</keyword>
<dbReference type="GO" id="GO:0005524">
    <property type="term" value="F:ATP binding"/>
    <property type="evidence" value="ECO:0007669"/>
    <property type="project" value="UniProtKB-KW"/>
</dbReference>
<dbReference type="PRINTS" id="PR00474">
    <property type="entry name" value="GLU5KINASE"/>
</dbReference>
<evidence type="ECO:0000256" key="5">
    <source>
        <dbReference type="ARBA" id="ARBA00022741"/>
    </source>
</evidence>
<evidence type="ECO:0000256" key="6">
    <source>
        <dbReference type="ARBA" id="ARBA00022777"/>
    </source>
</evidence>
<dbReference type="OrthoDB" id="409889at2759"/>
<dbReference type="InterPro" id="IPR019797">
    <property type="entry name" value="Glutamate_5-kinase_CS"/>
</dbReference>
<dbReference type="CDD" id="cd21157">
    <property type="entry name" value="PUA_G5K"/>
    <property type="match status" value="1"/>
</dbReference>
<dbReference type="CDD" id="cd04242">
    <property type="entry name" value="AAK_G5K_ProB"/>
    <property type="match status" value="1"/>
</dbReference>